<accession>A0A087T668</accession>
<dbReference type="InterPro" id="IPR002919">
    <property type="entry name" value="TIL_dom"/>
</dbReference>
<dbReference type="EMBL" id="KK113616">
    <property type="protein sequence ID" value="KFM60607.1"/>
    <property type="molecule type" value="Genomic_DNA"/>
</dbReference>
<dbReference type="InterPro" id="IPR036084">
    <property type="entry name" value="Ser_inhib-like_sf"/>
</dbReference>
<dbReference type="CDD" id="cd19941">
    <property type="entry name" value="TIL"/>
    <property type="match status" value="2"/>
</dbReference>
<dbReference type="InterPro" id="IPR050780">
    <property type="entry name" value="Mucin_vWF_Thrombospondin_sf"/>
</dbReference>
<dbReference type="Gene3D" id="2.10.25.10">
    <property type="entry name" value="Laminin"/>
    <property type="match status" value="2"/>
</dbReference>
<dbReference type="SUPFAM" id="SSF57567">
    <property type="entry name" value="Serine protease inhibitors"/>
    <property type="match status" value="2"/>
</dbReference>
<reference evidence="5 6" key="1">
    <citation type="submission" date="2013-11" db="EMBL/GenBank/DDBJ databases">
        <title>Genome sequencing of Stegodyphus mimosarum.</title>
        <authorList>
            <person name="Bechsgaard J."/>
        </authorList>
    </citation>
    <scope>NUCLEOTIDE SEQUENCE [LARGE SCALE GENOMIC DNA]</scope>
</reference>
<dbReference type="PANTHER" id="PTHR11339">
    <property type="entry name" value="EXTRACELLULAR MATRIX GLYCOPROTEIN RELATED"/>
    <property type="match status" value="1"/>
</dbReference>
<keyword evidence="3" id="KW-0325">Glycoprotein</keyword>
<dbReference type="PROSITE" id="PS51233">
    <property type="entry name" value="VWFD"/>
    <property type="match status" value="2"/>
</dbReference>
<evidence type="ECO:0000313" key="5">
    <source>
        <dbReference type="EMBL" id="KFM60607.1"/>
    </source>
</evidence>
<evidence type="ECO:0000256" key="2">
    <source>
        <dbReference type="ARBA" id="ARBA00023157"/>
    </source>
</evidence>
<dbReference type="InterPro" id="IPR014853">
    <property type="entry name" value="VWF/SSPO/ZAN-like_Cys-rich_dom"/>
</dbReference>
<dbReference type="FunFam" id="2.10.25.10:FF:000055">
    <property type="entry name" value="alpha-tectorin isoform X1"/>
    <property type="match status" value="1"/>
</dbReference>
<proteinExistence type="inferred from homology"/>
<dbReference type="InterPro" id="IPR001846">
    <property type="entry name" value="VWF_type-D"/>
</dbReference>
<keyword evidence="6" id="KW-1185">Reference proteome</keyword>
<name>A0A087T668_STEMI</name>
<evidence type="ECO:0000259" key="4">
    <source>
        <dbReference type="PROSITE" id="PS51233"/>
    </source>
</evidence>
<feature type="non-terminal residue" evidence="5">
    <location>
        <position position="657"/>
    </location>
</feature>
<dbReference type="Pfam" id="PF01826">
    <property type="entry name" value="TIL"/>
    <property type="match status" value="2"/>
</dbReference>
<sequence length="657" mass="73137">MGKHINTFDGQDITYDICHHVVMKDILSGIFNLSIHKSCDYVGDCKHWIEVIYRNHKIKVHSNLTVEFDGHTYSAMQLVKLSKKTKSRRSLIIEKVGDQIVIKSIARGFTIMYDNMAHLKVEVSPGLLRRLGGLCGFYSGVPEDDQKKPDGKTAYTSREFGDSWTVDYLEKDCAPVICPHEVMSNALEECNKLKAEPFTECGKFLSVENFIEFCMSSICECMHQGKNLEKCKCDSFQPFAEECEAKLGPKAIRTWRLKHECVPKCPPGMEWNDCGPSCQITCDSASNTSLEECSGKCVSGCFCPPGTVLNEDTCVPPDQCADQVCQGFGDPHFQTFDGLIFPLQAEGSFLIIGDKEKDIAINGFSRKCGLFSSTTCLTGMEILYKDNKILIRKHKELMVDGVKVPMEKLPMYSEGMVILGYPGRTFVVVIPQINLEARYYEENSGFAVKIPSRTYFNKTEGLCGNCNGQKDDELKEKPLSEFVCDFQTEGDKEECKKSLIELPDHKEMVPICNKLNDPIFEACHPLVDLDVFIDACSFDSTHSGDSKASLCKTAMEYGRQCCQAGTVIEGWPEKLGCDIQCPEGLKFEQCHRGCPQTCVTVKNVSSESSCSHLKADGCFCPEGEVLKDGVCVAVALCGKVSVIFQFAILLKLANLFQ</sequence>
<organism evidence="5 6">
    <name type="scientific">Stegodyphus mimosarum</name>
    <name type="common">African social velvet spider</name>
    <dbReference type="NCBI Taxonomy" id="407821"/>
    <lineage>
        <taxon>Eukaryota</taxon>
        <taxon>Metazoa</taxon>
        <taxon>Ecdysozoa</taxon>
        <taxon>Arthropoda</taxon>
        <taxon>Chelicerata</taxon>
        <taxon>Arachnida</taxon>
        <taxon>Araneae</taxon>
        <taxon>Araneomorphae</taxon>
        <taxon>Entelegynae</taxon>
        <taxon>Eresoidea</taxon>
        <taxon>Eresidae</taxon>
        <taxon>Stegodyphus</taxon>
    </lineage>
</organism>
<feature type="domain" description="VWFD" evidence="4">
    <location>
        <begin position="323"/>
        <end position="496"/>
    </location>
</feature>
<feature type="domain" description="VWFD" evidence="4">
    <location>
        <begin position="1"/>
        <end position="174"/>
    </location>
</feature>
<evidence type="ECO:0000256" key="1">
    <source>
        <dbReference type="ARBA" id="ARBA00007611"/>
    </source>
</evidence>
<dbReference type="Pfam" id="PF08742">
    <property type="entry name" value="C8"/>
    <property type="match status" value="2"/>
</dbReference>
<dbReference type="STRING" id="407821.A0A087T668"/>
<evidence type="ECO:0000256" key="3">
    <source>
        <dbReference type="ARBA" id="ARBA00023180"/>
    </source>
</evidence>
<comment type="similarity">
    <text evidence="1">Belongs to the serine protease inhibitor-like (TIL domain-containing) family.</text>
</comment>
<dbReference type="Pfam" id="PF00094">
    <property type="entry name" value="VWD"/>
    <property type="match status" value="2"/>
</dbReference>
<dbReference type="SMART" id="SM00216">
    <property type="entry name" value="VWD"/>
    <property type="match status" value="2"/>
</dbReference>
<evidence type="ECO:0000313" key="6">
    <source>
        <dbReference type="Proteomes" id="UP000054359"/>
    </source>
</evidence>
<gene>
    <name evidence="5" type="ORF">X975_17705</name>
</gene>
<keyword evidence="2" id="KW-1015">Disulfide bond</keyword>
<protein>
    <submittedName>
        <fullName evidence="5">Hemocytin</fullName>
    </submittedName>
</protein>
<dbReference type="PANTHER" id="PTHR11339:SF402">
    <property type="entry name" value="VWFD DOMAIN-CONTAINING PROTEIN"/>
    <property type="match status" value="1"/>
</dbReference>
<dbReference type="OMA" id="MSSICEC"/>
<dbReference type="SMART" id="SM00832">
    <property type="entry name" value="C8"/>
    <property type="match status" value="2"/>
</dbReference>
<dbReference type="Proteomes" id="UP000054359">
    <property type="component" value="Unassembled WGS sequence"/>
</dbReference>
<dbReference type="OrthoDB" id="6421561at2759"/>
<dbReference type="AlphaFoldDB" id="A0A087T668"/>